<dbReference type="EMBL" id="MG717390">
    <property type="protein sequence ID" value="AYN44129.1"/>
    <property type="molecule type" value="mRNA"/>
</dbReference>
<sequence length="660" mass="68167">MPHAATAAGVSAAWLGSSMAASGCGGGAWTERWRPSPPPPPAHGATTTATAAAGAAAAAATTAPLSAAAAALMSTPVKRSAMLDFTPFLVSARYADLRLLARGSYGVVARATDRATKQPVAIKKVHAAFDTVADARHLLREVRLLRHLRHPHVLPLLDVDAPVDYKSWADVYLVMPLLDTDLEVLLSGVAAGRRKDLSDHQKRAIFYQLLSAVSYLHSAGVAHRDVKPGNVLLSKSAHVMLGDLGLARYIAPGEDTGLTQAVVTKSYRAPELFLSGASEKYTSAIDLWSLGVLLFSLYSPGFPLFSHRKGEGVLAAVKLTTQLDAICRVVGTPPPSGSSTSRWYMRRAVAHPPLPIDRWFATPAAAAAVPDDAKDLMLALLRFDPAERLTAAAALAHPYVAEFADPADVSHSDRPEGWADCLEPGCEGGAAAAAGAKPLTREDHKVRMWAEISCYHPELAVRPDAPAGVVAAPDPDAPASAATAAPRHPRGGVASSPCPSTDRAPLSAAAAAAAALGGATVAGAAAASGGPRRITRRYGGSTAPPLSTLGTPLTSGDVLDGAMWPAVPAKVASRPGTAATATAPSSTSATPTPVDEGPVARPQQSSHRWGRGGTSAAASPAPRKSGAAVEDPGEGRVHGSHGWRRPSERRLGGLFHHAAH</sequence>
<dbReference type="SMART" id="SM00220">
    <property type="entry name" value="S_TKc"/>
    <property type="match status" value="1"/>
</dbReference>
<evidence type="ECO:0000256" key="2">
    <source>
        <dbReference type="ARBA" id="ARBA00022679"/>
    </source>
</evidence>
<feature type="region of interest" description="Disordered" evidence="6">
    <location>
        <begin position="522"/>
        <end position="554"/>
    </location>
</feature>
<keyword evidence="7" id="KW-0732">Signal</keyword>
<dbReference type="Gene3D" id="1.10.510.10">
    <property type="entry name" value="Transferase(Phosphotransferase) domain 1"/>
    <property type="match status" value="1"/>
</dbReference>
<dbReference type="FunFam" id="3.30.200.20:FF:000046">
    <property type="entry name" value="Mitogen-activated protein kinase"/>
    <property type="match status" value="1"/>
</dbReference>
<evidence type="ECO:0000259" key="8">
    <source>
        <dbReference type="PROSITE" id="PS50011"/>
    </source>
</evidence>
<dbReference type="AlphaFoldDB" id="A0A3G2JRK3"/>
<reference evidence="9" key="1">
    <citation type="submission" date="2017-12" db="EMBL/GenBank/DDBJ databases">
        <title>Genome-wide identification and expression pattern analysis under abiotic stress of mitogen-activated protein kinase genes in Pyropia yezoensis.</title>
        <authorList>
            <person name="Li C."/>
            <person name="Kong F."/>
            <person name="Sun P."/>
            <person name="Bi G."/>
            <person name="Li N."/>
            <person name="Mao Y."/>
        </authorList>
    </citation>
    <scope>NUCLEOTIDE SEQUENCE</scope>
</reference>
<feature type="compositionally biased region" description="Polar residues" evidence="6">
    <location>
        <begin position="544"/>
        <end position="554"/>
    </location>
</feature>
<keyword evidence="1" id="KW-0723">Serine/threonine-protein kinase</keyword>
<dbReference type="Gene3D" id="3.30.200.20">
    <property type="entry name" value="Phosphorylase Kinase, domain 1"/>
    <property type="match status" value="1"/>
</dbReference>
<keyword evidence="3" id="KW-0547">Nucleotide-binding</keyword>
<dbReference type="InterPro" id="IPR008271">
    <property type="entry name" value="Ser/Thr_kinase_AS"/>
</dbReference>
<evidence type="ECO:0000256" key="7">
    <source>
        <dbReference type="SAM" id="SignalP"/>
    </source>
</evidence>
<evidence type="ECO:0000313" key="9">
    <source>
        <dbReference type="EMBL" id="AYN44129.1"/>
    </source>
</evidence>
<feature type="signal peptide" evidence="7">
    <location>
        <begin position="1"/>
        <end position="20"/>
    </location>
</feature>
<feature type="chain" id="PRO_5018214643" evidence="7">
    <location>
        <begin position="21"/>
        <end position="660"/>
    </location>
</feature>
<keyword evidence="5" id="KW-0067">ATP-binding</keyword>
<organism evidence="9">
    <name type="scientific">Pyropia yezoensis</name>
    <name type="common">Susabi-nori</name>
    <name type="synonym">Porphyra yezoensis</name>
    <dbReference type="NCBI Taxonomy" id="2788"/>
    <lineage>
        <taxon>Eukaryota</taxon>
        <taxon>Rhodophyta</taxon>
        <taxon>Bangiophyceae</taxon>
        <taxon>Bangiales</taxon>
        <taxon>Bangiaceae</taxon>
        <taxon>Pyropia</taxon>
    </lineage>
</organism>
<feature type="compositionally biased region" description="Low complexity" evidence="6">
    <location>
        <begin position="466"/>
        <end position="486"/>
    </location>
</feature>
<dbReference type="PANTHER" id="PTHR24055">
    <property type="entry name" value="MITOGEN-ACTIVATED PROTEIN KINASE"/>
    <property type="match status" value="1"/>
</dbReference>
<dbReference type="Pfam" id="PF00069">
    <property type="entry name" value="Pkinase"/>
    <property type="match status" value="1"/>
</dbReference>
<evidence type="ECO:0000256" key="6">
    <source>
        <dbReference type="SAM" id="MobiDB-lite"/>
    </source>
</evidence>
<feature type="compositionally biased region" description="Low complexity" evidence="6">
    <location>
        <begin position="522"/>
        <end position="531"/>
    </location>
</feature>
<dbReference type="GO" id="GO:0004674">
    <property type="term" value="F:protein serine/threonine kinase activity"/>
    <property type="evidence" value="ECO:0007669"/>
    <property type="project" value="UniProtKB-KW"/>
</dbReference>
<dbReference type="PROSITE" id="PS50011">
    <property type="entry name" value="PROTEIN_KINASE_DOM"/>
    <property type="match status" value="1"/>
</dbReference>
<accession>A0A3G2JRK3</accession>
<feature type="region of interest" description="Disordered" evidence="6">
    <location>
        <begin position="26"/>
        <end position="46"/>
    </location>
</feature>
<feature type="region of interest" description="Disordered" evidence="6">
    <location>
        <begin position="466"/>
        <end position="503"/>
    </location>
</feature>
<evidence type="ECO:0000256" key="5">
    <source>
        <dbReference type="ARBA" id="ARBA00022840"/>
    </source>
</evidence>
<dbReference type="InterPro" id="IPR050117">
    <property type="entry name" value="MAPK"/>
</dbReference>
<dbReference type="FunFam" id="1.10.510.10:FF:000624">
    <property type="entry name" value="Mitogen-activated protein kinase"/>
    <property type="match status" value="1"/>
</dbReference>
<dbReference type="InterPro" id="IPR011009">
    <property type="entry name" value="Kinase-like_dom_sf"/>
</dbReference>
<keyword evidence="4 9" id="KW-0418">Kinase</keyword>
<keyword evidence="2" id="KW-0808">Transferase</keyword>
<evidence type="ECO:0000256" key="4">
    <source>
        <dbReference type="ARBA" id="ARBA00022777"/>
    </source>
</evidence>
<dbReference type="GO" id="GO:0005524">
    <property type="term" value="F:ATP binding"/>
    <property type="evidence" value="ECO:0007669"/>
    <property type="project" value="UniProtKB-KW"/>
</dbReference>
<proteinExistence type="evidence at transcript level"/>
<feature type="compositionally biased region" description="Low complexity" evidence="6">
    <location>
        <begin position="572"/>
        <end position="593"/>
    </location>
</feature>
<protein>
    <submittedName>
        <fullName evidence="9">Mitogen-activated protein kinase 15</fullName>
    </submittedName>
</protein>
<name>A0A3G2JRK3_PYRYE</name>
<dbReference type="InterPro" id="IPR000719">
    <property type="entry name" value="Prot_kinase_dom"/>
</dbReference>
<dbReference type="PROSITE" id="PS00108">
    <property type="entry name" value="PROTEIN_KINASE_ST"/>
    <property type="match status" value="1"/>
</dbReference>
<evidence type="ECO:0000256" key="1">
    <source>
        <dbReference type="ARBA" id="ARBA00022527"/>
    </source>
</evidence>
<feature type="region of interest" description="Disordered" evidence="6">
    <location>
        <begin position="572"/>
        <end position="660"/>
    </location>
</feature>
<evidence type="ECO:0000256" key="3">
    <source>
        <dbReference type="ARBA" id="ARBA00022741"/>
    </source>
</evidence>
<feature type="domain" description="Protein kinase" evidence="8">
    <location>
        <begin position="94"/>
        <end position="400"/>
    </location>
</feature>
<dbReference type="SUPFAM" id="SSF56112">
    <property type="entry name" value="Protein kinase-like (PK-like)"/>
    <property type="match status" value="1"/>
</dbReference>